<name>A0A4Y2S643_ARAVE</name>
<evidence type="ECO:0000313" key="2">
    <source>
        <dbReference type="Proteomes" id="UP000499080"/>
    </source>
</evidence>
<comment type="caution">
    <text evidence="1">The sequence shown here is derived from an EMBL/GenBank/DDBJ whole genome shotgun (WGS) entry which is preliminary data.</text>
</comment>
<sequence>MKKKVFIHIGTSIKERIRKNLSDDLMDETTTPQDAISSNAPGTLANLRSRFAKLARCYFPQLLYTMELNLGKLFGFQRNQISYPNIPSAIRPVPHGPGIPIPSPPDTVDNIFYKDTESECETDDDVYEVYGSISDEPKLFTQYELNDLVRNFNLPKDSAEVLGSKLKKKMLAPGTSFSWFQRTRVDSVFSSSG</sequence>
<evidence type="ECO:0000313" key="1">
    <source>
        <dbReference type="EMBL" id="GBN82755.1"/>
    </source>
</evidence>
<dbReference type="OrthoDB" id="7890494at2759"/>
<gene>
    <name evidence="1" type="ORF">AVEN_47498_1</name>
</gene>
<reference evidence="1 2" key="1">
    <citation type="journal article" date="2019" name="Sci. Rep.">
        <title>Orb-weaving spider Araneus ventricosus genome elucidates the spidroin gene catalogue.</title>
        <authorList>
            <person name="Kono N."/>
            <person name="Nakamura H."/>
            <person name="Ohtoshi R."/>
            <person name="Moran D.A.P."/>
            <person name="Shinohara A."/>
            <person name="Yoshida Y."/>
            <person name="Fujiwara M."/>
            <person name="Mori M."/>
            <person name="Tomita M."/>
            <person name="Arakawa K."/>
        </authorList>
    </citation>
    <scope>NUCLEOTIDE SEQUENCE [LARGE SCALE GENOMIC DNA]</scope>
</reference>
<dbReference type="AlphaFoldDB" id="A0A4Y2S643"/>
<protein>
    <submittedName>
        <fullName evidence="1">Uncharacterized protein</fullName>
    </submittedName>
</protein>
<keyword evidence="2" id="KW-1185">Reference proteome</keyword>
<dbReference type="Proteomes" id="UP000499080">
    <property type="component" value="Unassembled WGS sequence"/>
</dbReference>
<accession>A0A4Y2S643</accession>
<dbReference type="EMBL" id="BGPR01019723">
    <property type="protein sequence ID" value="GBN82755.1"/>
    <property type="molecule type" value="Genomic_DNA"/>
</dbReference>
<organism evidence="1 2">
    <name type="scientific">Araneus ventricosus</name>
    <name type="common">Orbweaver spider</name>
    <name type="synonym">Epeira ventricosa</name>
    <dbReference type="NCBI Taxonomy" id="182803"/>
    <lineage>
        <taxon>Eukaryota</taxon>
        <taxon>Metazoa</taxon>
        <taxon>Ecdysozoa</taxon>
        <taxon>Arthropoda</taxon>
        <taxon>Chelicerata</taxon>
        <taxon>Arachnida</taxon>
        <taxon>Araneae</taxon>
        <taxon>Araneomorphae</taxon>
        <taxon>Entelegynae</taxon>
        <taxon>Araneoidea</taxon>
        <taxon>Araneidae</taxon>
        <taxon>Araneus</taxon>
    </lineage>
</organism>
<proteinExistence type="predicted"/>